<feature type="domain" description="Peptidoglycan beta-N-acetylmuramidase NamZ C-terminal" evidence="2">
    <location>
        <begin position="254"/>
        <end position="410"/>
    </location>
</feature>
<dbReference type="Pfam" id="PF07075">
    <property type="entry name" value="NamZ_N"/>
    <property type="match status" value="1"/>
</dbReference>
<gene>
    <name evidence="3" type="ORF">PXH66_14825</name>
</gene>
<dbReference type="PANTHER" id="PTHR42915:SF1">
    <property type="entry name" value="PEPTIDOGLYCAN BETA-N-ACETYLMURAMIDASE NAMZ"/>
    <property type="match status" value="1"/>
</dbReference>
<dbReference type="InterPro" id="IPR048503">
    <property type="entry name" value="NamZ_C"/>
</dbReference>
<organism evidence="3 4">
    <name type="scientific">Synoicihabitans lomoniglobus</name>
    <dbReference type="NCBI Taxonomy" id="2909285"/>
    <lineage>
        <taxon>Bacteria</taxon>
        <taxon>Pseudomonadati</taxon>
        <taxon>Verrucomicrobiota</taxon>
        <taxon>Opitutia</taxon>
        <taxon>Opitutales</taxon>
        <taxon>Opitutaceae</taxon>
        <taxon>Synoicihabitans</taxon>
    </lineage>
</organism>
<dbReference type="Pfam" id="PF20732">
    <property type="entry name" value="NamZ_C"/>
    <property type="match status" value="1"/>
</dbReference>
<dbReference type="RefSeq" id="WP_330929816.1">
    <property type="nucleotide sequence ID" value="NZ_CP119075.1"/>
</dbReference>
<accession>A0AAE9ZW60</accession>
<proteinExistence type="predicted"/>
<dbReference type="Gene3D" id="3.90.1150.140">
    <property type="match status" value="1"/>
</dbReference>
<dbReference type="InterPro" id="IPR048502">
    <property type="entry name" value="NamZ_N"/>
</dbReference>
<protein>
    <submittedName>
        <fullName evidence="3">DUF1343 domain-containing protein</fullName>
    </submittedName>
</protein>
<dbReference type="Gene3D" id="3.40.50.12170">
    <property type="entry name" value="Uncharacterised protein PF07075, DUF1343"/>
    <property type="match status" value="1"/>
</dbReference>
<dbReference type="EMBL" id="CP119075">
    <property type="protein sequence ID" value="WED63608.1"/>
    <property type="molecule type" value="Genomic_DNA"/>
</dbReference>
<evidence type="ECO:0000259" key="1">
    <source>
        <dbReference type="Pfam" id="PF07075"/>
    </source>
</evidence>
<evidence type="ECO:0000259" key="2">
    <source>
        <dbReference type="Pfam" id="PF20732"/>
    </source>
</evidence>
<evidence type="ECO:0000313" key="3">
    <source>
        <dbReference type="EMBL" id="WED63608.1"/>
    </source>
</evidence>
<keyword evidence="4" id="KW-1185">Reference proteome</keyword>
<reference evidence="3" key="1">
    <citation type="submission" date="2023-03" db="EMBL/GenBank/DDBJ databases">
        <title>Lomoglobus Profundus gen. nov., sp. nov., a novel member of the phylum Verrucomicrobia, isolated from deep-marine sediment of South China Sea.</title>
        <authorList>
            <person name="Ahmad T."/>
            <person name="Ishaq S.E."/>
            <person name="Wang F."/>
        </authorList>
    </citation>
    <scope>NUCLEOTIDE SEQUENCE</scope>
    <source>
        <strain evidence="3">LMO-M01</strain>
    </source>
</reference>
<dbReference type="GO" id="GO:0033922">
    <property type="term" value="F:peptidoglycan beta-N-acetylmuramidase activity"/>
    <property type="evidence" value="ECO:0007669"/>
    <property type="project" value="InterPro"/>
</dbReference>
<dbReference type="InterPro" id="IPR008302">
    <property type="entry name" value="NamZ"/>
</dbReference>
<dbReference type="PANTHER" id="PTHR42915">
    <property type="entry name" value="HYPOTHETICAL 460 KDA PROTEIN IN FEUA-SIGW INTERGENIC REGION [PRECURSOR]"/>
    <property type="match status" value="1"/>
</dbReference>
<dbReference type="KEGG" id="slom:PXH66_14825"/>
<dbReference type="PIRSF" id="PIRSF016719">
    <property type="entry name" value="UCP016719"/>
    <property type="match status" value="1"/>
</dbReference>
<sequence>MAAPTAAAAPPASASVYPVMLGIDVLEATGFKPLLGKRVGLLTHPAGVNRRGVSTVDVLRQAPQVNLVALFGPEHGIYGDEKANVPVDDRIDPRTGLPVFSLYGKYRTPTAKMLSGLDVLVVDLQDIGTRSYTYVSCMRLAMTACFEAGVQFIVLDRPNPLGGLKVDGPPLDAKWKSYVGAFRVPYVHGLTIGELARMAKHAPGVLDVDAATLAAGDLLVVPMRGWTRSMRWPETGLNWVPTSPMIPDFAAVVGYPMVGLGAELNKFSHGLGPNIYPFRGIAHGGTRIDELESLLRALHVPGVGIQRVQVNDRAGRPTEGLYLQVTDWSQWNPTEMNFHLMRLACALEKPNPYVATPRSRAELFIKHLGSEAFFDAIARDGDRVDLDAWLATWKQQAAIYQKQSQRFWLYQ</sequence>
<dbReference type="Proteomes" id="UP001218638">
    <property type="component" value="Chromosome"/>
</dbReference>
<dbReference type="AlphaFoldDB" id="A0AAE9ZW60"/>
<feature type="domain" description="Peptidoglycan beta-N-acetylmuramidase NamZ N-terminal" evidence="1">
    <location>
        <begin position="39"/>
        <end position="249"/>
    </location>
</feature>
<name>A0AAE9ZW60_9BACT</name>
<evidence type="ECO:0000313" key="4">
    <source>
        <dbReference type="Proteomes" id="UP001218638"/>
    </source>
</evidence>